<dbReference type="Gene3D" id="3.40.50.1820">
    <property type="entry name" value="alpha/beta hydrolase"/>
    <property type="match status" value="1"/>
</dbReference>
<dbReference type="OrthoDB" id="9768282at2"/>
<reference evidence="1 2" key="1">
    <citation type="submission" date="2019-02" db="EMBL/GenBank/DDBJ databases">
        <title>Genome sequence of the sea-ice species Brumimicrobium glaciale.</title>
        <authorList>
            <person name="Bowman J.P."/>
        </authorList>
    </citation>
    <scope>NUCLEOTIDE SEQUENCE [LARGE SCALE GENOMIC DNA]</scope>
    <source>
        <strain evidence="1 2">IC156</strain>
    </source>
</reference>
<evidence type="ECO:0008006" key="3">
    <source>
        <dbReference type="Google" id="ProtNLM"/>
    </source>
</evidence>
<dbReference type="Proteomes" id="UP000293952">
    <property type="component" value="Unassembled WGS sequence"/>
</dbReference>
<dbReference type="EMBL" id="SETE01000003">
    <property type="protein sequence ID" value="RYM34027.1"/>
    <property type="molecule type" value="Genomic_DNA"/>
</dbReference>
<dbReference type="InterPro" id="IPR050583">
    <property type="entry name" value="Mycobacterial_A85_antigen"/>
</dbReference>
<dbReference type="AlphaFoldDB" id="A0A4Q4KMP0"/>
<keyword evidence="2" id="KW-1185">Reference proteome</keyword>
<protein>
    <recommendedName>
        <fullName evidence="3">Esterase</fullName>
    </recommendedName>
</protein>
<evidence type="ECO:0000313" key="1">
    <source>
        <dbReference type="EMBL" id="RYM34027.1"/>
    </source>
</evidence>
<evidence type="ECO:0000313" key="2">
    <source>
        <dbReference type="Proteomes" id="UP000293952"/>
    </source>
</evidence>
<gene>
    <name evidence="1" type="ORF">ERX46_08675</name>
</gene>
<dbReference type="InterPro" id="IPR029058">
    <property type="entry name" value="AB_hydrolase_fold"/>
</dbReference>
<comment type="caution">
    <text evidence="1">The sequence shown here is derived from an EMBL/GenBank/DDBJ whole genome shotgun (WGS) entry which is preliminary data.</text>
</comment>
<name>A0A4Q4KMP0_9FLAO</name>
<dbReference type="SUPFAM" id="SSF53474">
    <property type="entry name" value="alpha/beta-Hydrolases"/>
    <property type="match status" value="1"/>
</dbReference>
<accession>A0A4Q4KMP0</accession>
<dbReference type="PANTHER" id="PTHR48098">
    <property type="entry name" value="ENTEROCHELIN ESTERASE-RELATED"/>
    <property type="match status" value="1"/>
</dbReference>
<organism evidence="1 2">
    <name type="scientific">Brumimicrobium glaciale</name>
    <dbReference type="NCBI Taxonomy" id="200475"/>
    <lineage>
        <taxon>Bacteria</taxon>
        <taxon>Pseudomonadati</taxon>
        <taxon>Bacteroidota</taxon>
        <taxon>Flavobacteriia</taxon>
        <taxon>Flavobacteriales</taxon>
        <taxon>Crocinitomicaceae</taxon>
        <taxon>Brumimicrobium</taxon>
    </lineage>
</organism>
<dbReference type="PANTHER" id="PTHR48098:SF3">
    <property type="entry name" value="IRON(III) ENTEROBACTIN ESTERASE"/>
    <property type="match status" value="1"/>
</dbReference>
<dbReference type="Pfam" id="PF00756">
    <property type="entry name" value="Esterase"/>
    <property type="match status" value="1"/>
</dbReference>
<proteinExistence type="predicted"/>
<dbReference type="InterPro" id="IPR000801">
    <property type="entry name" value="Esterase-like"/>
</dbReference>
<dbReference type="RefSeq" id="WP_130093468.1">
    <property type="nucleotide sequence ID" value="NZ_SETE01000003.1"/>
</dbReference>
<sequence length="488" mass="55535">MKIKYFFSILFLIFGLQSKSQVFEVSYASELIEKDFSGSILLYLSKENKSPKDIFVGLELTPIFRVDVKSLKANENAIFNDNAVSYPVELSNIERGEYYVQAVFDLAIGEANIGSSSGNIYSNPIKVNLTKDFDKVFTIKADQVIQPTKLMETEFIKELSVKSKLLSKFHGKDIYVNAAVTLPADYYENPKAKYPVVFSTSGFGGSYKYANGKEKYQFGDQSAIVVKLDGVCSEGHSTYANSDVNGPWGDALVKEFIPALNKNYRTNKANFLFGHSSGGWTSLWLQINYPDVFSGAWASAPDQVDFRNYQNKNIYEAKNLFYDETGRLLADVTLAGRFPVISAKDFYLTENVIYRGSQMRSFDAVFGGYDENGDRIRLLKNPTGEINKAALPLWKRYDISLLLRENWSEYKDAVNGKIRISIGTSDNFHLHHSVRLLEKEMKELDAKMEFEYYPGDHFTIFTEEYKKDGADFLTKCYENWLEKTLIND</sequence>